<dbReference type="InParanoid" id="A0A543AYC6"/>
<protein>
    <submittedName>
        <fullName evidence="1">Uncharacterized protein</fullName>
    </submittedName>
</protein>
<organism evidence="1 2">
    <name type="scientific">Stackebrandtia endophytica</name>
    <dbReference type="NCBI Taxonomy" id="1496996"/>
    <lineage>
        <taxon>Bacteria</taxon>
        <taxon>Bacillati</taxon>
        <taxon>Actinomycetota</taxon>
        <taxon>Actinomycetes</taxon>
        <taxon>Glycomycetales</taxon>
        <taxon>Glycomycetaceae</taxon>
        <taxon>Stackebrandtia</taxon>
    </lineage>
</organism>
<dbReference type="EMBL" id="VFOW01000001">
    <property type="protein sequence ID" value="TQL77577.1"/>
    <property type="molecule type" value="Genomic_DNA"/>
</dbReference>
<dbReference type="Proteomes" id="UP000317043">
    <property type="component" value="Unassembled WGS sequence"/>
</dbReference>
<accession>A0A543AYC6</accession>
<proteinExistence type="predicted"/>
<gene>
    <name evidence="1" type="ORF">FB566_3136</name>
</gene>
<reference evidence="1 2" key="1">
    <citation type="submission" date="2019-06" db="EMBL/GenBank/DDBJ databases">
        <title>Sequencing the genomes of 1000 actinobacteria strains.</title>
        <authorList>
            <person name="Klenk H.-P."/>
        </authorList>
    </citation>
    <scope>NUCLEOTIDE SEQUENCE [LARGE SCALE GENOMIC DNA]</scope>
    <source>
        <strain evidence="1 2">DSM 45928</strain>
    </source>
</reference>
<evidence type="ECO:0000313" key="2">
    <source>
        <dbReference type="Proteomes" id="UP000317043"/>
    </source>
</evidence>
<keyword evidence="2" id="KW-1185">Reference proteome</keyword>
<evidence type="ECO:0000313" key="1">
    <source>
        <dbReference type="EMBL" id="TQL77577.1"/>
    </source>
</evidence>
<sequence>MGRLEGVIDLVTDRFIEFDMGGAGDDASVHHLYDDDMYPWEWLVEQGFDGSAEQAREHFLHGSAVDGERSMPVTGSAIETDDDQVVIEREGLIYGPDVFVKRGGKRWQEVRSWFEGIKKPYETALSFPKDAFISPGLRMGFAVDDLTPAAEITDADVDQLSNVDLTVAGDEPAISKDLNNRLLENDKWSDARTADGFLEGWQGRGAQIFKWVFLERRPSILLGQASTAKALQQSVEILEEAYRNVRIESFTRIWDAEEIFELYPDHSGASGDEVDWVTVLNTVAGAATVVAGGASMVAWTPHGATVAGIATIVAGGATIAANVVGSPGHEAEVDKEIKIDGDTVYDLYWNWYDQIQSFIRTVLNSEQVIGQALTDMRLRIEESKSNDGASLETTFGDKEELTEYYSFFVPLAAGEGSFTPGTVDGMGPASPNGDTGVAFSGDLNELFKAAVNHLPAVADVYRQQAGRDADADMASATQRTVYETAPYGSETSASQSNGAALQPWLDLHAAFQSMMTESETNYRDAAEQLRAAAISYRDGDDEAASYLDEVFQDLEEIDLP</sequence>
<comment type="caution">
    <text evidence="1">The sequence shown here is derived from an EMBL/GenBank/DDBJ whole genome shotgun (WGS) entry which is preliminary data.</text>
</comment>
<dbReference type="AlphaFoldDB" id="A0A543AYC6"/>
<name>A0A543AYC6_9ACTN</name>